<evidence type="ECO:0000313" key="1">
    <source>
        <dbReference type="EMBL" id="WVY95779.1"/>
    </source>
</evidence>
<dbReference type="Proteomes" id="UP001374535">
    <property type="component" value="Chromosome 9"/>
</dbReference>
<sequence>MRSYYYYRLYKNVYHPQMFFNELSHLRRHASVLHKKKFRETLFLIEKIIRNQTRWTLLHLHRKENHLKTKQENLTHLKQTKTATSQTDRTTCAVPTWKFQTILNTHKIKRGIEKSKDKTENVLKSKLSVRRFNFLIGGIP</sequence>
<reference evidence="1 2" key="1">
    <citation type="journal article" date="2023" name="Life. Sci Alliance">
        <title>Evolutionary insights into 3D genome organization and epigenetic landscape of Vigna mungo.</title>
        <authorList>
            <person name="Junaid A."/>
            <person name="Singh B."/>
            <person name="Bhatia S."/>
        </authorList>
    </citation>
    <scope>NUCLEOTIDE SEQUENCE [LARGE SCALE GENOMIC DNA]</scope>
    <source>
        <strain evidence="1">Urdbean</strain>
    </source>
</reference>
<dbReference type="AlphaFoldDB" id="A0AAQ3MS22"/>
<evidence type="ECO:0000313" key="2">
    <source>
        <dbReference type="Proteomes" id="UP001374535"/>
    </source>
</evidence>
<accession>A0AAQ3MS22</accession>
<keyword evidence="2" id="KW-1185">Reference proteome</keyword>
<dbReference type="EMBL" id="CP144692">
    <property type="protein sequence ID" value="WVY95779.1"/>
    <property type="molecule type" value="Genomic_DNA"/>
</dbReference>
<protein>
    <submittedName>
        <fullName evidence="1">Uncharacterized protein</fullName>
    </submittedName>
</protein>
<gene>
    <name evidence="1" type="ORF">V8G54_027930</name>
</gene>
<proteinExistence type="predicted"/>
<organism evidence="1 2">
    <name type="scientific">Vigna mungo</name>
    <name type="common">Black gram</name>
    <name type="synonym">Phaseolus mungo</name>
    <dbReference type="NCBI Taxonomy" id="3915"/>
    <lineage>
        <taxon>Eukaryota</taxon>
        <taxon>Viridiplantae</taxon>
        <taxon>Streptophyta</taxon>
        <taxon>Embryophyta</taxon>
        <taxon>Tracheophyta</taxon>
        <taxon>Spermatophyta</taxon>
        <taxon>Magnoliopsida</taxon>
        <taxon>eudicotyledons</taxon>
        <taxon>Gunneridae</taxon>
        <taxon>Pentapetalae</taxon>
        <taxon>rosids</taxon>
        <taxon>fabids</taxon>
        <taxon>Fabales</taxon>
        <taxon>Fabaceae</taxon>
        <taxon>Papilionoideae</taxon>
        <taxon>50 kb inversion clade</taxon>
        <taxon>NPAAA clade</taxon>
        <taxon>indigoferoid/millettioid clade</taxon>
        <taxon>Phaseoleae</taxon>
        <taxon>Vigna</taxon>
    </lineage>
</organism>
<name>A0AAQ3MS22_VIGMU</name>